<feature type="chain" id="PRO_5011582360" evidence="1">
    <location>
        <begin position="24"/>
        <end position="472"/>
    </location>
</feature>
<dbReference type="AlphaFoldDB" id="A0A1H7Y6J7"/>
<dbReference type="EMBL" id="JASAVS010000017">
    <property type="protein sequence ID" value="MDP8085862.1"/>
    <property type="molecule type" value="Genomic_DNA"/>
</dbReference>
<accession>A0A1H7Y6J7</accession>
<protein>
    <submittedName>
        <fullName evidence="3">WG containing repeat-containing protein</fullName>
    </submittedName>
    <submittedName>
        <fullName evidence="2">WG repeat-containing protein</fullName>
    </submittedName>
</protein>
<evidence type="ECO:0000313" key="5">
    <source>
        <dbReference type="Proteomes" id="UP001224812"/>
    </source>
</evidence>
<dbReference type="EMBL" id="FOBN01000016">
    <property type="protein sequence ID" value="SEM41504.1"/>
    <property type="molecule type" value="Genomic_DNA"/>
</dbReference>
<evidence type="ECO:0000313" key="4">
    <source>
        <dbReference type="Proteomes" id="UP000198883"/>
    </source>
</evidence>
<organism evidence="3 4">
    <name type="scientific">Phocoenobacter skyensis</name>
    <dbReference type="NCBI Taxonomy" id="97481"/>
    <lineage>
        <taxon>Bacteria</taxon>
        <taxon>Pseudomonadati</taxon>
        <taxon>Pseudomonadota</taxon>
        <taxon>Gammaproteobacteria</taxon>
        <taxon>Pasteurellales</taxon>
        <taxon>Pasteurellaceae</taxon>
        <taxon>Phocoenobacter</taxon>
    </lineage>
</organism>
<reference evidence="2 5" key="3">
    <citation type="journal article" date="2023" name="Front. Microbiol.">
        <title>Phylogeography and host specificity of Pasteurellaceae pathogenic to sea-farmed fish in the north-east Atlantic.</title>
        <authorList>
            <person name="Gulla S."/>
            <person name="Colquhoun D.J."/>
            <person name="Olsen A.B."/>
            <person name="Spilsberg B."/>
            <person name="Lagesen K."/>
            <person name="Aakesson C.P."/>
            <person name="Strom S."/>
            <person name="Manji F."/>
            <person name="Birkbeck T.H."/>
            <person name="Nilsen H.K."/>
        </authorList>
    </citation>
    <scope>NUCLEOTIDE SEQUENCE [LARGE SCALE GENOMIC DNA]</scope>
    <source>
        <strain evidence="2 5">VIO11850</strain>
    </source>
</reference>
<name>A0A1H7Y6J7_9PAST</name>
<dbReference type="OrthoDB" id="80091at2"/>
<dbReference type="PANTHER" id="PTHR37841:SF1">
    <property type="entry name" value="DUF3298 DOMAIN-CONTAINING PROTEIN"/>
    <property type="match status" value="1"/>
</dbReference>
<gene>
    <name evidence="2" type="ORF">QJT92_08010</name>
    <name evidence="3" type="ORF">SAMN05444853_11653</name>
</gene>
<reference evidence="3" key="1">
    <citation type="submission" date="2016-10" db="EMBL/GenBank/DDBJ databases">
        <authorList>
            <person name="de Groot N.N."/>
        </authorList>
    </citation>
    <scope>NUCLEOTIDE SEQUENCE [LARGE SCALE GENOMIC DNA]</scope>
    <source>
        <strain evidence="3">DSM 24204</strain>
    </source>
</reference>
<dbReference type="Proteomes" id="UP001224812">
    <property type="component" value="Unassembled WGS sequence"/>
</dbReference>
<dbReference type="RefSeq" id="WP_090922303.1">
    <property type="nucleotide sequence ID" value="NZ_CP016180.1"/>
</dbReference>
<evidence type="ECO:0000313" key="3">
    <source>
        <dbReference type="EMBL" id="SEM41504.1"/>
    </source>
</evidence>
<evidence type="ECO:0000313" key="2">
    <source>
        <dbReference type="EMBL" id="MDP8085862.1"/>
    </source>
</evidence>
<keyword evidence="1" id="KW-0732">Signal</keyword>
<dbReference type="GeneID" id="83544215"/>
<evidence type="ECO:0000256" key="1">
    <source>
        <dbReference type="SAM" id="SignalP"/>
    </source>
</evidence>
<dbReference type="PANTHER" id="PTHR37841">
    <property type="entry name" value="GLR2918 PROTEIN"/>
    <property type="match status" value="1"/>
</dbReference>
<reference evidence="4" key="2">
    <citation type="submission" date="2016-10" db="EMBL/GenBank/DDBJ databases">
        <authorList>
            <person name="Varghese N."/>
            <person name="Submissions S."/>
        </authorList>
    </citation>
    <scope>NUCLEOTIDE SEQUENCE [LARGE SCALE GENOMIC DNA]</scope>
    <source>
        <strain evidence="4">DSM 24204</strain>
    </source>
</reference>
<dbReference type="Pfam" id="PF14903">
    <property type="entry name" value="WG_beta_rep"/>
    <property type="match status" value="6"/>
</dbReference>
<dbReference type="InterPro" id="IPR032774">
    <property type="entry name" value="WG_beta_rep"/>
</dbReference>
<proteinExistence type="predicted"/>
<dbReference type="Proteomes" id="UP000198883">
    <property type="component" value="Unassembled WGS sequence"/>
</dbReference>
<dbReference type="STRING" id="97481.SAMN05444853_11653"/>
<keyword evidence="5" id="KW-1185">Reference proteome</keyword>
<feature type="signal peptide" evidence="1">
    <location>
        <begin position="1"/>
        <end position="23"/>
    </location>
</feature>
<sequence length="472" mass="54239">MFKKLTNTLIALLLAVTSSQLFAKNDVVYLPYLNVTEFKQGLSVVVDKDYHYGLIDIQGTELIKPQYDFMRIDDNGAIYVEKKIGDEYKNWFIDKTGKTVEPKQFDYVKERAEEPQVERENTPNLYVKYQWLMSKYSQVFFHRNNVILVRRGRLWGILDLQGNEILPPKYFVMQSSLLSDNLLIVAGSEEFFGGYGYIDLQGKEVVPQKYHFPNEVKGLARLTEQVEDRLQRLINSKGKSIFINDKLQQVLPPDSYNYLLFEQDGIIFVKKGAFEGAVNTKGEVLIPAEFDDIKRNKQGFYIGITSDKKLALFSPKGKQLSQPIYVEIEALPLAPYFMVRDNYKLNLMDYSGKVLNLDYCAYDDKSIENAILVMGCDEQKGIVDETGKELVKPQYKNIQIINKQLFIVENEQGLKGFVNRQGQQLTGIIYEEISPFSNGLAKVYTPDDQWGFVNMQGDVVVAKQPNKKQDNQ</sequence>